<keyword evidence="17" id="KW-0539">Nucleus</keyword>
<evidence type="ECO:0000313" key="29">
    <source>
        <dbReference type="Proteomes" id="UP001055439"/>
    </source>
</evidence>
<evidence type="ECO:0000256" key="21">
    <source>
        <dbReference type="PROSITE-ProRule" id="PRU00176"/>
    </source>
</evidence>
<keyword evidence="11" id="KW-0418">Kinase</keyword>
<evidence type="ECO:0000256" key="3">
    <source>
        <dbReference type="ARBA" id="ARBA00022527"/>
    </source>
</evidence>
<dbReference type="InterPro" id="IPR012677">
    <property type="entry name" value="Nucleotide-bd_a/b_plait_sf"/>
</dbReference>
<dbReference type="InterPro" id="IPR050108">
    <property type="entry name" value="CDK"/>
</dbReference>
<dbReference type="SUPFAM" id="SSF56112">
    <property type="entry name" value="Protein kinase-like (PK-like)"/>
    <property type="match status" value="1"/>
</dbReference>
<dbReference type="GO" id="GO:0010389">
    <property type="term" value="P:regulation of G2/M transition of mitotic cell cycle"/>
    <property type="evidence" value="ECO:0007669"/>
    <property type="project" value="TreeGrafter"/>
</dbReference>
<dbReference type="InterPro" id="IPR009145">
    <property type="entry name" value="U2AF_small"/>
</dbReference>
<comment type="similarity">
    <text evidence="2">Belongs to the protein kinase superfamily. CMGC Ser/Thr protein kinase family. CDC2/CDKX subfamily.</text>
</comment>
<dbReference type="OrthoDB" id="1732493at2759"/>
<dbReference type="InterPro" id="IPR000571">
    <property type="entry name" value="Znf_CCCH"/>
</dbReference>
<dbReference type="Gene3D" id="1.10.510.10">
    <property type="entry name" value="Transferase(Phosphotransferase) domain 1"/>
    <property type="match status" value="1"/>
</dbReference>
<evidence type="ECO:0000256" key="7">
    <source>
        <dbReference type="ARBA" id="ARBA00022723"/>
    </source>
</evidence>
<feature type="domain" description="Protein kinase" evidence="25">
    <location>
        <begin position="24"/>
        <end position="322"/>
    </location>
</feature>
<protein>
    <submittedName>
        <fullName evidence="28">Splicing factor U2AF</fullName>
    </submittedName>
</protein>
<keyword evidence="7 22" id="KW-0479">Metal-binding</keyword>
<dbReference type="InterPro" id="IPR035979">
    <property type="entry name" value="RBD_domain_sf"/>
</dbReference>
<dbReference type="EMBL" id="CP097510">
    <property type="protein sequence ID" value="URE25601.1"/>
    <property type="molecule type" value="Genomic_DNA"/>
</dbReference>
<keyword evidence="8" id="KW-0677">Repeat</keyword>
<dbReference type="PROSITE" id="PS00108">
    <property type="entry name" value="PROTEIN_KINASE_ST"/>
    <property type="match status" value="1"/>
</dbReference>
<evidence type="ECO:0000256" key="4">
    <source>
        <dbReference type="ARBA" id="ARBA00022553"/>
    </source>
</evidence>
<evidence type="ECO:0000256" key="14">
    <source>
        <dbReference type="ARBA" id="ARBA00022884"/>
    </source>
</evidence>
<dbReference type="InterPro" id="IPR011009">
    <property type="entry name" value="Kinase-like_dom_sf"/>
</dbReference>
<comment type="catalytic activity">
    <reaction evidence="18">
        <text>L-threonyl-[protein] + ATP = O-phospho-L-threonyl-[protein] + ADP + H(+)</text>
        <dbReference type="Rhea" id="RHEA:46608"/>
        <dbReference type="Rhea" id="RHEA-COMP:11060"/>
        <dbReference type="Rhea" id="RHEA-COMP:11605"/>
        <dbReference type="ChEBI" id="CHEBI:15378"/>
        <dbReference type="ChEBI" id="CHEBI:30013"/>
        <dbReference type="ChEBI" id="CHEBI:30616"/>
        <dbReference type="ChEBI" id="CHEBI:61977"/>
        <dbReference type="ChEBI" id="CHEBI:456216"/>
        <dbReference type="EC" id="2.7.11.22"/>
    </reaction>
</comment>
<dbReference type="GO" id="GO:0089701">
    <property type="term" value="C:U2AF complex"/>
    <property type="evidence" value="ECO:0007669"/>
    <property type="project" value="InterPro"/>
</dbReference>
<evidence type="ECO:0000256" key="13">
    <source>
        <dbReference type="ARBA" id="ARBA00022840"/>
    </source>
</evidence>
<evidence type="ECO:0000256" key="18">
    <source>
        <dbReference type="ARBA" id="ARBA00047811"/>
    </source>
</evidence>
<evidence type="ECO:0000256" key="23">
    <source>
        <dbReference type="PROSITE-ProRule" id="PRU10141"/>
    </source>
</evidence>
<dbReference type="SMART" id="SM00361">
    <property type="entry name" value="RRM_1"/>
    <property type="match status" value="1"/>
</dbReference>
<keyword evidence="15" id="KW-0238">DNA-binding</keyword>
<dbReference type="GO" id="GO:0004693">
    <property type="term" value="F:cyclin-dependent protein serine/threonine kinase activity"/>
    <property type="evidence" value="ECO:0007669"/>
    <property type="project" value="UniProtKB-EC"/>
</dbReference>
<comment type="catalytic activity">
    <reaction evidence="20">
        <text>[DNA-directed RNA polymerase] + ATP = phospho-[DNA-directed RNA polymerase] + ADP + H(+)</text>
        <dbReference type="Rhea" id="RHEA:10216"/>
        <dbReference type="Rhea" id="RHEA-COMP:11321"/>
        <dbReference type="Rhea" id="RHEA-COMP:11322"/>
        <dbReference type="ChEBI" id="CHEBI:15378"/>
        <dbReference type="ChEBI" id="CHEBI:30616"/>
        <dbReference type="ChEBI" id="CHEBI:43176"/>
        <dbReference type="ChEBI" id="CHEBI:68546"/>
        <dbReference type="ChEBI" id="CHEBI:456216"/>
        <dbReference type="EC" id="2.7.11.23"/>
    </reaction>
</comment>
<dbReference type="GO" id="GO:0030332">
    <property type="term" value="F:cyclin binding"/>
    <property type="evidence" value="ECO:0007669"/>
    <property type="project" value="TreeGrafter"/>
</dbReference>
<dbReference type="PROSITE" id="PS50103">
    <property type="entry name" value="ZF_C3H1"/>
    <property type="match status" value="1"/>
</dbReference>
<dbReference type="GO" id="GO:0007165">
    <property type="term" value="P:signal transduction"/>
    <property type="evidence" value="ECO:0007669"/>
    <property type="project" value="TreeGrafter"/>
</dbReference>
<dbReference type="GO" id="GO:0000307">
    <property type="term" value="C:cyclin-dependent protein kinase holoenzyme complex"/>
    <property type="evidence" value="ECO:0007669"/>
    <property type="project" value="TreeGrafter"/>
</dbReference>
<keyword evidence="3 24" id="KW-0723">Serine/threonine-protein kinase</keyword>
<dbReference type="FunFam" id="1.10.510.10:FF:000281">
    <property type="entry name" value="Cyclin-dependent kinase 2"/>
    <property type="match status" value="1"/>
</dbReference>
<evidence type="ECO:0000256" key="9">
    <source>
        <dbReference type="ARBA" id="ARBA00022741"/>
    </source>
</evidence>
<feature type="domain" description="RRM" evidence="26">
    <location>
        <begin position="391"/>
        <end position="458"/>
    </location>
</feature>
<evidence type="ECO:0000256" key="5">
    <source>
        <dbReference type="ARBA" id="ARBA00022664"/>
    </source>
</evidence>
<dbReference type="InterPro" id="IPR000504">
    <property type="entry name" value="RRM_dom"/>
</dbReference>
<evidence type="ECO:0000256" key="19">
    <source>
        <dbReference type="ARBA" id="ARBA00048367"/>
    </source>
</evidence>
<evidence type="ECO:0000313" key="28">
    <source>
        <dbReference type="EMBL" id="URE25601.1"/>
    </source>
</evidence>
<accession>A0A9E7H175</accession>
<keyword evidence="6" id="KW-0808">Transferase</keyword>
<keyword evidence="10 22" id="KW-0863">Zinc-finger</keyword>
<dbReference type="PRINTS" id="PR01848">
    <property type="entry name" value="U2AUXFACTOR"/>
</dbReference>
<dbReference type="InterPro" id="IPR017441">
    <property type="entry name" value="Protein_kinase_ATP_BS"/>
</dbReference>
<dbReference type="Pfam" id="PF00076">
    <property type="entry name" value="RRM_1"/>
    <property type="match status" value="1"/>
</dbReference>
<evidence type="ECO:0000256" key="10">
    <source>
        <dbReference type="ARBA" id="ARBA00022771"/>
    </source>
</evidence>
<dbReference type="SMART" id="SM00220">
    <property type="entry name" value="S_TKc"/>
    <property type="match status" value="1"/>
</dbReference>
<evidence type="ECO:0000256" key="17">
    <source>
        <dbReference type="ARBA" id="ARBA00023242"/>
    </source>
</evidence>
<evidence type="ECO:0000259" key="25">
    <source>
        <dbReference type="PROSITE" id="PS50011"/>
    </source>
</evidence>
<evidence type="ECO:0000256" key="20">
    <source>
        <dbReference type="ARBA" id="ARBA00049280"/>
    </source>
</evidence>
<dbReference type="Pfam" id="PF00642">
    <property type="entry name" value="zf-CCCH"/>
    <property type="match status" value="1"/>
</dbReference>
<feature type="zinc finger region" description="C3H1-type" evidence="22">
    <location>
        <begin position="460"/>
        <end position="487"/>
    </location>
</feature>
<dbReference type="GO" id="GO:0008353">
    <property type="term" value="F:RNA polymerase II CTD heptapeptide repeat kinase activity"/>
    <property type="evidence" value="ECO:0007669"/>
    <property type="project" value="UniProtKB-EC"/>
</dbReference>
<keyword evidence="29" id="KW-1185">Reference proteome</keyword>
<evidence type="ECO:0000256" key="8">
    <source>
        <dbReference type="ARBA" id="ARBA00022737"/>
    </source>
</evidence>
<dbReference type="GO" id="GO:0005737">
    <property type="term" value="C:cytoplasm"/>
    <property type="evidence" value="ECO:0007669"/>
    <property type="project" value="TreeGrafter"/>
</dbReference>
<dbReference type="PROSITE" id="PS50011">
    <property type="entry name" value="PROTEIN_KINASE_DOM"/>
    <property type="match status" value="1"/>
</dbReference>
<evidence type="ECO:0000256" key="24">
    <source>
        <dbReference type="RuleBase" id="RU000304"/>
    </source>
</evidence>
<feature type="domain" description="C3H1-type" evidence="27">
    <location>
        <begin position="460"/>
        <end position="487"/>
    </location>
</feature>
<dbReference type="Gene3D" id="3.30.70.330">
    <property type="match status" value="1"/>
</dbReference>
<evidence type="ECO:0000256" key="22">
    <source>
        <dbReference type="PROSITE-ProRule" id="PRU00723"/>
    </source>
</evidence>
<dbReference type="FunFam" id="3.30.200.20:FF:000231">
    <property type="entry name" value="Cyclin-dependent kinase B2,2"/>
    <property type="match status" value="1"/>
</dbReference>
<keyword evidence="9 23" id="KW-0547">Nucleotide-binding</keyword>
<organism evidence="28 29">
    <name type="scientific">Musa troglodytarum</name>
    <name type="common">fe'i banana</name>
    <dbReference type="NCBI Taxonomy" id="320322"/>
    <lineage>
        <taxon>Eukaryota</taxon>
        <taxon>Viridiplantae</taxon>
        <taxon>Streptophyta</taxon>
        <taxon>Embryophyta</taxon>
        <taxon>Tracheophyta</taxon>
        <taxon>Spermatophyta</taxon>
        <taxon>Magnoliopsida</taxon>
        <taxon>Liliopsida</taxon>
        <taxon>Zingiberales</taxon>
        <taxon>Musaceae</taxon>
        <taxon>Musa</taxon>
    </lineage>
</organism>
<dbReference type="GO" id="GO:0000082">
    <property type="term" value="P:G1/S transition of mitotic cell cycle"/>
    <property type="evidence" value="ECO:0007669"/>
    <property type="project" value="TreeGrafter"/>
</dbReference>
<keyword evidence="5" id="KW-0507">mRNA processing</keyword>
<evidence type="ECO:0000256" key="11">
    <source>
        <dbReference type="ARBA" id="ARBA00022777"/>
    </source>
</evidence>
<evidence type="ECO:0000259" key="27">
    <source>
        <dbReference type="PROSITE" id="PS50103"/>
    </source>
</evidence>
<evidence type="ECO:0000256" key="6">
    <source>
        <dbReference type="ARBA" id="ARBA00022679"/>
    </source>
</evidence>
<keyword evidence="16" id="KW-0508">mRNA splicing</keyword>
<dbReference type="FunFam" id="3.30.70.330:FF:000122">
    <property type="entry name" value="Splicing factor U2AF small subunit"/>
    <property type="match status" value="1"/>
</dbReference>
<dbReference type="InterPro" id="IPR003954">
    <property type="entry name" value="RRM_euk-type"/>
</dbReference>
<keyword evidence="14 21" id="KW-0694">RNA-binding</keyword>
<reference evidence="28" key="1">
    <citation type="submission" date="2022-05" db="EMBL/GenBank/DDBJ databases">
        <title>The Musa troglodytarum L. genome provides insights into the mechanism of non-climacteric behaviour and enrichment of carotenoids.</title>
        <authorList>
            <person name="Wang J."/>
        </authorList>
    </citation>
    <scope>NUCLEOTIDE SEQUENCE</scope>
    <source>
        <tissue evidence="28">Leaf</tissue>
    </source>
</reference>
<feature type="binding site" evidence="23">
    <location>
        <position position="53"/>
    </location>
    <ligand>
        <name>ATP</name>
        <dbReference type="ChEBI" id="CHEBI:30616"/>
    </ligand>
</feature>
<dbReference type="GO" id="GO:0048573">
    <property type="term" value="P:photoperiodism, flowering"/>
    <property type="evidence" value="ECO:0007669"/>
    <property type="project" value="UniProtKB-ARBA"/>
</dbReference>
<evidence type="ECO:0000256" key="16">
    <source>
        <dbReference type="ARBA" id="ARBA00023187"/>
    </source>
</evidence>
<evidence type="ECO:0000256" key="12">
    <source>
        <dbReference type="ARBA" id="ARBA00022833"/>
    </source>
</evidence>
<dbReference type="PANTHER" id="PTHR24056:SF178">
    <property type="entry name" value="CYCLIN-DEPENDENT KINASE B2-2"/>
    <property type="match status" value="1"/>
</dbReference>
<evidence type="ECO:0000259" key="26">
    <source>
        <dbReference type="PROSITE" id="PS50102"/>
    </source>
</evidence>
<dbReference type="PANTHER" id="PTHR24056">
    <property type="entry name" value="CELL DIVISION PROTEIN KINASE"/>
    <property type="match status" value="1"/>
</dbReference>
<comment type="catalytic activity">
    <reaction evidence="19">
        <text>L-seryl-[protein] + ATP = O-phospho-L-seryl-[protein] + ADP + H(+)</text>
        <dbReference type="Rhea" id="RHEA:17989"/>
        <dbReference type="Rhea" id="RHEA-COMP:9863"/>
        <dbReference type="Rhea" id="RHEA-COMP:11604"/>
        <dbReference type="ChEBI" id="CHEBI:15378"/>
        <dbReference type="ChEBI" id="CHEBI:29999"/>
        <dbReference type="ChEBI" id="CHEBI:30616"/>
        <dbReference type="ChEBI" id="CHEBI:83421"/>
        <dbReference type="ChEBI" id="CHEBI:456216"/>
        <dbReference type="EC" id="2.7.11.22"/>
    </reaction>
</comment>
<evidence type="ECO:0000256" key="1">
    <source>
        <dbReference type="ARBA" id="ARBA00004123"/>
    </source>
</evidence>
<dbReference type="SUPFAM" id="SSF54928">
    <property type="entry name" value="RNA-binding domain, RBD"/>
    <property type="match status" value="1"/>
</dbReference>
<dbReference type="GO" id="GO:0000398">
    <property type="term" value="P:mRNA splicing, via spliceosome"/>
    <property type="evidence" value="ECO:0007669"/>
    <property type="project" value="InterPro"/>
</dbReference>
<dbReference type="PROSITE" id="PS00107">
    <property type="entry name" value="PROTEIN_KINASE_ATP"/>
    <property type="match status" value="1"/>
</dbReference>
<dbReference type="SMART" id="SM00356">
    <property type="entry name" value="ZnF_C3H1"/>
    <property type="match status" value="2"/>
</dbReference>
<dbReference type="Proteomes" id="UP001055439">
    <property type="component" value="Chromosome 8"/>
</dbReference>
<sequence length="491" mass="56152">MDTATTVQLPAQPKPLTNQAMDAYEKLEKLGEGTYGKVFKAREKATGKIVALKKTRLPEDDEGVPPTTLREVSLLRMLSVDPHVVRLLDLKQGQNKQGQTILYLVFEYMDTDLKKYIRSFRQNRDMIPPKTIKILMYQLCKGIAFCHGRGVLHRDLKPHNLLMDRKTMMLKIADLGLSRAFTIPLKKYTHEILTLWYRAPEMLLGATHYSTPVDMWSIGCIFAELVTTHALFPGDSELQQLLYIFRLLGTPTEEVWPGVERLSNWHEYPKWSPKSLSSAVPNLDADGLDLLSIALTVEGAMRHDDASFRRPGCLVLASHNWANREITRCRDHFGLMAEHLASIFGTEKDRVNCPFYFKIGACRHGDSDQTWSLQVLTGQPFDPQKIQEHFEDFYEDIFEELGKFGEIESLNVCDNLADHMIGNVYVQYREEEQAAAAMRALQGRFYSGRPIIVDFSPVTDFREATCRQFEENSCNRGGYCNFMHVKQIGRS</sequence>
<comment type="subcellular location">
    <subcellularLocation>
        <location evidence="1">Nucleus</location>
    </subcellularLocation>
</comment>
<dbReference type="GO" id="GO:0005524">
    <property type="term" value="F:ATP binding"/>
    <property type="evidence" value="ECO:0007669"/>
    <property type="project" value="UniProtKB-UniRule"/>
</dbReference>
<keyword evidence="13 23" id="KW-0067">ATP-binding</keyword>
<dbReference type="Pfam" id="PF00069">
    <property type="entry name" value="Pkinase"/>
    <property type="match status" value="1"/>
</dbReference>
<gene>
    <name evidence="28" type="ORF">MUK42_07617</name>
</gene>
<dbReference type="PROSITE" id="PS50102">
    <property type="entry name" value="RRM"/>
    <property type="match status" value="1"/>
</dbReference>
<keyword evidence="12 22" id="KW-0862">Zinc</keyword>
<evidence type="ECO:0000256" key="15">
    <source>
        <dbReference type="ARBA" id="ARBA00023125"/>
    </source>
</evidence>
<dbReference type="GO" id="GO:0008270">
    <property type="term" value="F:zinc ion binding"/>
    <property type="evidence" value="ECO:0007669"/>
    <property type="project" value="UniProtKB-KW"/>
</dbReference>
<evidence type="ECO:0000256" key="2">
    <source>
        <dbReference type="ARBA" id="ARBA00006485"/>
    </source>
</evidence>
<dbReference type="InterPro" id="IPR000719">
    <property type="entry name" value="Prot_kinase_dom"/>
</dbReference>
<name>A0A9E7H175_9LILI</name>
<dbReference type="GO" id="GO:0003677">
    <property type="term" value="F:DNA binding"/>
    <property type="evidence" value="ECO:0007669"/>
    <property type="project" value="UniProtKB-KW"/>
</dbReference>
<dbReference type="InterPro" id="IPR008271">
    <property type="entry name" value="Ser/Thr_kinase_AS"/>
</dbReference>
<keyword evidence="4" id="KW-0597">Phosphoprotein</keyword>
<dbReference type="GO" id="GO:0003723">
    <property type="term" value="F:RNA binding"/>
    <property type="evidence" value="ECO:0007669"/>
    <property type="project" value="UniProtKB-UniRule"/>
</dbReference>
<dbReference type="AlphaFoldDB" id="A0A9E7H175"/>
<proteinExistence type="inferred from homology"/>
<dbReference type="Gene3D" id="3.30.200.20">
    <property type="entry name" value="Phosphorylase Kinase, domain 1"/>
    <property type="match status" value="1"/>
</dbReference>